<dbReference type="Proteomes" id="UP000007800">
    <property type="component" value="Unassembled WGS sequence"/>
</dbReference>
<feature type="chain" id="PRO_5002952786" evidence="1">
    <location>
        <begin position="22"/>
        <end position="314"/>
    </location>
</feature>
<organism evidence="3">
    <name type="scientific">Perkinsus marinus (strain ATCC 50983 / TXsc)</name>
    <dbReference type="NCBI Taxonomy" id="423536"/>
    <lineage>
        <taxon>Eukaryota</taxon>
        <taxon>Sar</taxon>
        <taxon>Alveolata</taxon>
        <taxon>Perkinsozoa</taxon>
        <taxon>Perkinsea</taxon>
        <taxon>Perkinsida</taxon>
        <taxon>Perkinsidae</taxon>
        <taxon>Perkinsus</taxon>
    </lineage>
</organism>
<dbReference type="InParanoid" id="C5KPE3"/>
<dbReference type="OrthoDB" id="407428at2759"/>
<dbReference type="OMA" id="HVPVCKS"/>
<dbReference type="EMBL" id="GG675046">
    <property type="protein sequence ID" value="EER13650.1"/>
    <property type="molecule type" value="Genomic_DNA"/>
</dbReference>
<gene>
    <name evidence="2" type="ORF">Pmar_PMAR025060</name>
</gene>
<name>C5KPE3_PERM5</name>
<reference evidence="2 3" key="1">
    <citation type="submission" date="2008-07" db="EMBL/GenBank/DDBJ databases">
        <authorList>
            <person name="El-Sayed N."/>
            <person name="Caler E."/>
            <person name="Inman J."/>
            <person name="Amedeo P."/>
            <person name="Hass B."/>
            <person name="Wortman J."/>
        </authorList>
    </citation>
    <scope>NUCLEOTIDE SEQUENCE [LARGE SCALE GENOMIC DNA]</scope>
    <source>
        <strain evidence="3">ATCC 50983 / TXsc</strain>
    </source>
</reference>
<keyword evidence="1" id="KW-0732">Signal</keyword>
<accession>C5KPE3</accession>
<dbReference type="AlphaFoldDB" id="C5KPE3"/>
<dbReference type="RefSeq" id="XP_002781855.1">
    <property type="nucleotide sequence ID" value="XM_002781809.1"/>
</dbReference>
<proteinExistence type="predicted"/>
<protein>
    <submittedName>
        <fullName evidence="2">Uncharacterized protein</fullName>
    </submittedName>
</protein>
<evidence type="ECO:0000313" key="3">
    <source>
        <dbReference type="Proteomes" id="UP000007800"/>
    </source>
</evidence>
<sequence>ASTCYRITWGVLILSAVYVGAEEWDDYCRYRNGVDSTCAITSDGEMRCTPAGPACGTFESYVVSETATTTVPSSGPDINQIRSDCDRYCQVVNDDENSYCKWWLEYAVCIGGDQPCGTAALCGIPVDDNPPGGPEGDGLYYADCDAMCQSLNNDEGSFCKWWLNVPVCKQGNQPCGDVEACKSQDWAEPQTTLPSVEEFSGHPHHSPACDSYCQSLNDDDSSYCKWWKAEPVCRGGDQPCGPVSCSSEASQTTVLPQDRHSGPDLNCDAYCKDQNPASTDDESYCKWWLHVPVCKSGDQVCSPSICRQYSTSAP</sequence>
<keyword evidence="3" id="KW-1185">Reference proteome</keyword>
<feature type="signal peptide" evidence="1">
    <location>
        <begin position="1"/>
        <end position="21"/>
    </location>
</feature>
<evidence type="ECO:0000313" key="2">
    <source>
        <dbReference type="EMBL" id="EER13650.1"/>
    </source>
</evidence>
<dbReference type="GeneID" id="9042865"/>
<feature type="non-terminal residue" evidence="2">
    <location>
        <position position="1"/>
    </location>
</feature>
<evidence type="ECO:0000256" key="1">
    <source>
        <dbReference type="SAM" id="SignalP"/>
    </source>
</evidence>